<proteinExistence type="predicted"/>
<dbReference type="RefSeq" id="WP_379481011.1">
    <property type="nucleotide sequence ID" value="NZ_JBHLTL010000005.1"/>
</dbReference>
<dbReference type="Proteomes" id="UP001589943">
    <property type="component" value="Unassembled WGS sequence"/>
</dbReference>
<accession>A0ABV6PI59</accession>
<keyword evidence="3" id="KW-1185">Reference proteome</keyword>
<organism evidence="2 3">
    <name type="scientific">Novosphingobium aquiterrae</name>
    <dbReference type="NCBI Taxonomy" id="624388"/>
    <lineage>
        <taxon>Bacteria</taxon>
        <taxon>Pseudomonadati</taxon>
        <taxon>Pseudomonadota</taxon>
        <taxon>Alphaproteobacteria</taxon>
        <taxon>Sphingomonadales</taxon>
        <taxon>Sphingomonadaceae</taxon>
        <taxon>Novosphingobium</taxon>
    </lineage>
</organism>
<protein>
    <submittedName>
        <fullName evidence="2">Uncharacterized protein</fullName>
    </submittedName>
</protein>
<comment type="caution">
    <text evidence="2">The sequence shown here is derived from an EMBL/GenBank/DDBJ whole genome shotgun (WGS) entry which is preliminary data.</text>
</comment>
<evidence type="ECO:0000313" key="3">
    <source>
        <dbReference type="Proteomes" id="UP001589943"/>
    </source>
</evidence>
<sequence length="137" mass="14187">MKKANGFGRIGLVIATGSALLASVAIAQTAPAPAPTPCPMGPGMMGMMGPGMMGPMMGSGMMGGYAQPQANLNLSVDDVRGSVERWIAMTGNPRLKPGKVAAANADTITAEVVTVDKEALVQRYAVNRHTGYWQQVP</sequence>
<evidence type="ECO:0000313" key="2">
    <source>
        <dbReference type="EMBL" id="MFC0589511.1"/>
    </source>
</evidence>
<reference evidence="2 3" key="1">
    <citation type="submission" date="2024-09" db="EMBL/GenBank/DDBJ databases">
        <authorList>
            <person name="Sun Q."/>
            <person name="Mori K."/>
        </authorList>
    </citation>
    <scope>NUCLEOTIDE SEQUENCE [LARGE SCALE GENOMIC DNA]</scope>
    <source>
        <strain evidence="2 3">NCAIM B.02537</strain>
    </source>
</reference>
<keyword evidence="1" id="KW-0732">Signal</keyword>
<feature type="chain" id="PRO_5047302542" evidence="1">
    <location>
        <begin position="28"/>
        <end position="137"/>
    </location>
</feature>
<feature type="signal peptide" evidence="1">
    <location>
        <begin position="1"/>
        <end position="27"/>
    </location>
</feature>
<dbReference type="EMBL" id="JBHLTL010000005">
    <property type="protein sequence ID" value="MFC0589511.1"/>
    <property type="molecule type" value="Genomic_DNA"/>
</dbReference>
<name>A0ABV6PI59_9SPHN</name>
<gene>
    <name evidence="2" type="ORF">ACFFF7_08815</name>
</gene>
<evidence type="ECO:0000256" key="1">
    <source>
        <dbReference type="SAM" id="SignalP"/>
    </source>
</evidence>